<name>A0A645E6V3_9ZZZZ</name>
<protein>
    <submittedName>
        <fullName evidence="1">Uncharacterized protein</fullName>
    </submittedName>
</protein>
<gene>
    <name evidence="1" type="ORF">SDC9_144209</name>
</gene>
<sequence length="71" mass="7668">MCNATTVVGLVTHLKRVESLIMAAASVAQFGPPDLDQRVALLRQIVTQAELGMEDVTYALDAAERDTNLPQ</sequence>
<reference evidence="1" key="1">
    <citation type="submission" date="2019-08" db="EMBL/GenBank/DDBJ databases">
        <authorList>
            <person name="Kucharzyk K."/>
            <person name="Murdoch R.W."/>
            <person name="Higgins S."/>
            <person name="Loffler F."/>
        </authorList>
    </citation>
    <scope>NUCLEOTIDE SEQUENCE</scope>
</reference>
<dbReference type="EMBL" id="VSSQ01043366">
    <property type="protein sequence ID" value="MPM97038.1"/>
    <property type="molecule type" value="Genomic_DNA"/>
</dbReference>
<evidence type="ECO:0000313" key="1">
    <source>
        <dbReference type="EMBL" id="MPM97038.1"/>
    </source>
</evidence>
<accession>A0A645E6V3</accession>
<comment type="caution">
    <text evidence="1">The sequence shown here is derived from an EMBL/GenBank/DDBJ whole genome shotgun (WGS) entry which is preliminary data.</text>
</comment>
<proteinExistence type="predicted"/>
<organism evidence="1">
    <name type="scientific">bioreactor metagenome</name>
    <dbReference type="NCBI Taxonomy" id="1076179"/>
    <lineage>
        <taxon>unclassified sequences</taxon>
        <taxon>metagenomes</taxon>
        <taxon>ecological metagenomes</taxon>
    </lineage>
</organism>
<dbReference type="AlphaFoldDB" id="A0A645E6V3"/>